<dbReference type="AlphaFoldDB" id="A0AAD8EAV4"/>
<accession>A0AAD8EAV4</accession>
<reference evidence="8" key="1">
    <citation type="journal article" date="2023" name="IScience">
        <title>Live-bearing cockroach genome reveals convergent evolutionary mechanisms linked to viviparity in insects and beyond.</title>
        <authorList>
            <person name="Fouks B."/>
            <person name="Harrison M.C."/>
            <person name="Mikhailova A.A."/>
            <person name="Marchal E."/>
            <person name="English S."/>
            <person name="Carruthers M."/>
            <person name="Jennings E.C."/>
            <person name="Chiamaka E.L."/>
            <person name="Frigard R.A."/>
            <person name="Pippel M."/>
            <person name="Attardo G.M."/>
            <person name="Benoit J.B."/>
            <person name="Bornberg-Bauer E."/>
            <person name="Tobe S.S."/>
        </authorList>
    </citation>
    <scope>NUCLEOTIDE SEQUENCE</scope>
    <source>
        <strain evidence="8">Stay&amp;Tobe</strain>
    </source>
</reference>
<keyword evidence="9" id="KW-1185">Reference proteome</keyword>
<dbReference type="InterPro" id="IPR031420">
    <property type="entry name" value="UPF0669"/>
</dbReference>
<evidence type="ECO:0000256" key="7">
    <source>
        <dbReference type="SAM" id="SignalP"/>
    </source>
</evidence>
<dbReference type="GO" id="GO:0005576">
    <property type="term" value="C:extracellular region"/>
    <property type="evidence" value="ECO:0007669"/>
    <property type="project" value="UniProtKB-SubCell"/>
</dbReference>
<evidence type="ECO:0000256" key="1">
    <source>
        <dbReference type="ARBA" id="ARBA00004613"/>
    </source>
</evidence>
<feature type="chain" id="PRO_5042116844" evidence="7">
    <location>
        <begin position="27"/>
        <end position="236"/>
    </location>
</feature>
<feature type="region of interest" description="Disordered" evidence="6">
    <location>
        <begin position="146"/>
        <end position="171"/>
    </location>
</feature>
<evidence type="ECO:0000256" key="5">
    <source>
        <dbReference type="ARBA" id="ARBA00023180"/>
    </source>
</evidence>
<evidence type="ECO:0000313" key="9">
    <source>
        <dbReference type="Proteomes" id="UP001233999"/>
    </source>
</evidence>
<dbReference type="PANTHER" id="PTHR31703:SF2">
    <property type="entry name" value="UPF0669 PROTEIN C6ORF120"/>
    <property type="match status" value="1"/>
</dbReference>
<dbReference type="Proteomes" id="UP001233999">
    <property type="component" value="Unassembled WGS sequence"/>
</dbReference>
<evidence type="ECO:0000256" key="2">
    <source>
        <dbReference type="ARBA" id="ARBA00008960"/>
    </source>
</evidence>
<sequence>MVMALIPHIFLQILWFVGIILQTAKGEQLLHSVAGEVGRGNYTYYSLMYEGPIVLYLHTSSGDADLYVSQEVARPTYEPDNNDLQSTTCGLDTVFIPSSFKRPVGIGVYGHVSHEKSAYLLEVFYSDEDEDAIFGSYRDYSDDDLENTGGKSFREKSNHPESRYNKDSDVDDEGESFFWTVIWSVFDILLEVVISHGICTKIQKQLEISRKKNEQNKNTTSDLKLPATRQTLQMLD</sequence>
<proteinExistence type="inferred from homology"/>
<protein>
    <submittedName>
        <fullName evidence="8">Uncharacterized protein</fullName>
    </submittedName>
</protein>
<evidence type="ECO:0000256" key="6">
    <source>
        <dbReference type="SAM" id="MobiDB-lite"/>
    </source>
</evidence>
<comment type="subcellular location">
    <subcellularLocation>
        <location evidence="1">Secreted</location>
    </subcellularLocation>
</comment>
<evidence type="ECO:0000256" key="3">
    <source>
        <dbReference type="ARBA" id="ARBA00022525"/>
    </source>
</evidence>
<feature type="compositionally biased region" description="Basic and acidic residues" evidence="6">
    <location>
        <begin position="152"/>
        <end position="168"/>
    </location>
</feature>
<evidence type="ECO:0000313" key="8">
    <source>
        <dbReference type="EMBL" id="KAJ9583017.1"/>
    </source>
</evidence>
<keyword evidence="3" id="KW-0964">Secreted</keyword>
<name>A0AAD8EAV4_DIPPU</name>
<dbReference type="PANTHER" id="PTHR31703">
    <property type="entry name" value="UPF0669 PROTEIN C6ORF120"/>
    <property type="match status" value="1"/>
</dbReference>
<keyword evidence="4 7" id="KW-0732">Signal</keyword>
<keyword evidence="5" id="KW-0325">Glycoprotein</keyword>
<dbReference type="Pfam" id="PF17065">
    <property type="entry name" value="UPF0669"/>
    <property type="match status" value="1"/>
</dbReference>
<comment type="similarity">
    <text evidence="2">Belongs to the UPF0669 family.</text>
</comment>
<feature type="signal peptide" evidence="7">
    <location>
        <begin position="1"/>
        <end position="26"/>
    </location>
</feature>
<comment type="caution">
    <text evidence="8">The sequence shown here is derived from an EMBL/GenBank/DDBJ whole genome shotgun (WGS) entry which is preliminary data.</text>
</comment>
<dbReference type="EMBL" id="JASPKZ010007691">
    <property type="protein sequence ID" value="KAJ9583017.1"/>
    <property type="molecule type" value="Genomic_DNA"/>
</dbReference>
<evidence type="ECO:0000256" key="4">
    <source>
        <dbReference type="ARBA" id="ARBA00022729"/>
    </source>
</evidence>
<reference evidence="8" key="2">
    <citation type="submission" date="2023-05" db="EMBL/GenBank/DDBJ databases">
        <authorList>
            <person name="Fouks B."/>
        </authorList>
    </citation>
    <scope>NUCLEOTIDE SEQUENCE</scope>
    <source>
        <strain evidence="8">Stay&amp;Tobe</strain>
        <tissue evidence="8">Testes</tissue>
    </source>
</reference>
<gene>
    <name evidence="8" type="ORF">L9F63_022633</name>
</gene>
<organism evidence="8 9">
    <name type="scientific">Diploptera punctata</name>
    <name type="common">Pacific beetle cockroach</name>
    <dbReference type="NCBI Taxonomy" id="6984"/>
    <lineage>
        <taxon>Eukaryota</taxon>
        <taxon>Metazoa</taxon>
        <taxon>Ecdysozoa</taxon>
        <taxon>Arthropoda</taxon>
        <taxon>Hexapoda</taxon>
        <taxon>Insecta</taxon>
        <taxon>Pterygota</taxon>
        <taxon>Neoptera</taxon>
        <taxon>Polyneoptera</taxon>
        <taxon>Dictyoptera</taxon>
        <taxon>Blattodea</taxon>
        <taxon>Blaberoidea</taxon>
        <taxon>Blaberidae</taxon>
        <taxon>Diplopterinae</taxon>
        <taxon>Diploptera</taxon>
    </lineage>
</organism>